<feature type="compositionally biased region" description="Polar residues" evidence="1">
    <location>
        <begin position="99"/>
        <end position="113"/>
    </location>
</feature>
<feature type="compositionally biased region" description="Basic residues" evidence="1">
    <location>
        <begin position="160"/>
        <end position="172"/>
    </location>
</feature>
<protein>
    <submittedName>
        <fullName evidence="2">Uncharacterized protein</fullName>
    </submittedName>
</protein>
<dbReference type="Proteomes" id="UP000779574">
    <property type="component" value="Unassembled WGS sequence"/>
</dbReference>
<reference evidence="2" key="2">
    <citation type="submission" date="2021-08" db="EMBL/GenBank/DDBJ databases">
        <authorList>
            <person name="Gostincar C."/>
            <person name="Sun X."/>
            <person name="Song Z."/>
            <person name="Gunde-Cimerman N."/>
        </authorList>
    </citation>
    <scope>NUCLEOTIDE SEQUENCE</scope>
    <source>
        <strain evidence="2">EXF-9911</strain>
    </source>
</reference>
<evidence type="ECO:0000313" key="3">
    <source>
        <dbReference type="Proteomes" id="UP000779574"/>
    </source>
</evidence>
<reference evidence="2" key="1">
    <citation type="journal article" date="2021" name="J Fungi (Basel)">
        <title>Virulence traits and population genomics of the black yeast Aureobasidium melanogenum.</title>
        <authorList>
            <person name="Cernosa A."/>
            <person name="Sun X."/>
            <person name="Gostincar C."/>
            <person name="Fang C."/>
            <person name="Gunde-Cimerman N."/>
            <person name="Song Z."/>
        </authorList>
    </citation>
    <scope>NUCLEOTIDE SEQUENCE</scope>
    <source>
        <strain evidence="2">EXF-9911</strain>
    </source>
</reference>
<evidence type="ECO:0000313" key="2">
    <source>
        <dbReference type="EMBL" id="KAG9696186.1"/>
    </source>
</evidence>
<dbReference type="OrthoDB" id="3910206at2759"/>
<dbReference type="AlphaFoldDB" id="A0A9P8EQD4"/>
<proteinExistence type="predicted"/>
<evidence type="ECO:0000256" key="1">
    <source>
        <dbReference type="SAM" id="MobiDB-lite"/>
    </source>
</evidence>
<name>A0A9P8EQD4_AURME</name>
<accession>A0A9P8EQD4</accession>
<feature type="region of interest" description="Disordered" evidence="1">
    <location>
        <begin position="1"/>
        <end position="257"/>
    </location>
</feature>
<dbReference type="EMBL" id="JAHFXF010000109">
    <property type="protein sequence ID" value="KAG9696186.1"/>
    <property type="molecule type" value="Genomic_DNA"/>
</dbReference>
<sequence length="369" mass="39787">MSHGGPLTLAQKRMMAMRSESATNAPTTDPQHMPLLPSVYDQSSSASTSPRNTDNQPSLIFEDIEMQDISAPATPNYSHSRPPPSFSAAARPFVPPGVTNHTTETMSSASTTPMKRLPPHRAMQKQPPKNSAAVPIVKPEAPAAPDLIEQGAAEPSVRRAGPHAKLGPHARKVVTPVQPDVTSTVQAQDDKIEVQQTPDPDTWTSVQEPQVEMEAAQSEPSPIHYETEPEAAPSADKPATLDSAPSANPQAPAVEPGVATSNQVNRVTRHIGPNKWLAMLDDLKDPEKGCELILALADHLRASIESRELNNPKDKEVVVLMENSSGQRMPAKVASDMTVSEMIKECASYVSVKESDIQIVLKIQESEEL</sequence>
<comment type="caution">
    <text evidence="2">The sequence shown here is derived from an EMBL/GenBank/DDBJ whole genome shotgun (WGS) entry which is preliminary data.</text>
</comment>
<feature type="non-terminal residue" evidence="2">
    <location>
        <position position="369"/>
    </location>
</feature>
<feature type="compositionally biased region" description="Polar residues" evidence="1">
    <location>
        <begin position="40"/>
        <end position="58"/>
    </location>
</feature>
<organism evidence="2 3">
    <name type="scientific">Aureobasidium melanogenum</name>
    <name type="common">Aureobasidium pullulans var. melanogenum</name>
    <dbReference type="NCBI Taxonomy" id="46634"/>
    <lineage>
        <taxon>Eukaryota</taxon>
        <taxon>Fungi</taxon>
        <taxon>Dikarya</taxon>
        <taxon>Ascomycota</taxon>
        <taxon>Pezizomycotina</taxon>
        <taxon>Dothideomycetes</taxon>
        <taxon>Dothideomycetidae</taxon>
        <taxon>Dothideales</taxon>
        <taxon>Saccotheciaceae</taxon>
        <taxon>Aureobasidium</taxon>
    </lineage>
</organism>
<feature type="compositionally biased region" description="Polar residues" evidence="1">
    <location>
        <begin position="194"/>
        <end position="208"/>
    </location>
</feature>
<gene>
    <name evidence="2" type="ORF">KCU76_g3920</name>
</gene>
<feature type="compositionally biased region" description="Polar residues" evidence="1">
    <location>
        <begin position="20"/>
        <end position="30"/>
    </location>
</feature>